<dbReference type="GO" id="GO:0007088">
    <property type="term" value="P:regulation of mitotic nuclear division"/>
    <property type="evidence" value="ECO:0007669"/>
    <property type="project" value="TreeGrafter"/>
</dbReference>
<dbReference type="GO" id="GO:0005634">
    <property type="term" value="C:nucleus"/>
    <property type="evidence" value="ECO:0007669"/>
    <property type="project" value="UniProtKB-SubCell"/>
</dbReference>
<evidence type="ECO:0000256" key="1">
    <source>
        <dbReference type="ARBA" id="ARBA00004123"/>
    </source>
</evidence>
<dbReference type="PANTHER" id="PTHR21603">
    <property type="entry name" value="ANTIGEN KI-67-LIKE PROTEIN"/>
    <property type="match status" value="1"/>
</dbReference>
<sequence length="784" mass="85841">MATVEMNAAGPNGEQKEKMLSSSEEAAPSILNESLPPLNFSGLTPSQFGISIQSFTPASSDRKDKSRLAQIKARRRSNIGARGSPETNSLIRFMAQQKMKTPPTTQTPELVRSSPFLPRVASTLRQKMASFQSLMDVGESDACDPMPTQDSNTGGCIKTRDYLSDGTSHGGKENNPPMMPTPSKRRRLGPRDSCSVEIKEASTPVLHSSLKEQEDGAFELQSPSRPRPDNPAAASPPQRYSHFIIPFLPSLSEMKPTGEEDSTGMPTAKKEKKRVRFGGPLSPEFFDKDLPPSTPLQKGGMPARAPTPGESLQLRSVLKTPQRNESITPQSQPDLSSPTVFGASPELAMPRNCRMSSEGEETEEKDGKIVFPSMEETDSAECTWVTQPLNLNAAFHEESLSQIVRESDTKPITTSQMDVLDEPASHPEEEKQHEAEAEAPIPARATNRRKKPQPAQEATMEALTRSSSRKRKQPEESEPVKRSTRSAAKSASGKMKMTSTAARRWNRDVDRSLYGSRAYASKNPTLSPITERLSGLRVRRGGLKKRNVSVADGDLISEEPQDQTGAKTEQHCEERTTTSLQVSMGSPSKHTVPEQGDVDTEELCGLISADIPCIDSDEKSECYAPTSDCSTSAEESNNTEPAQRETINSSVRQEQQNHLKEHQTSHEGEEKGQGDQTASQQGTIQPSSVSPEEGAVDGIELAPWQAEFNFDDVFKPVPTRGQRSVRRSLRNRSKGKHGDSAGLAWLPRTSPDSNKEARRRTRGRRLSAALPAQPSLPEEAQTTP</sequence>
<dbReference type="GO" id="GO:0005694">
    <property type="term" value="C:chromosome"/>
    <property type="evidence" value="ECO:0007669"/>
    <property type="project" value="TreeGrafter"/>
</dbReference>
<feature type="compositionally biased region" description="Polar residues" evidence="7">
    <location>
        <begin position="319"/>
        <end position="339"/>
    </location>
</feature>
<feature type="compositionally biased region" description="Basic and acidic residues" evidence="7">
    <location>
        <begin position="423"/>
        <end position="436"/>
    </location>
</feature>
<evidence type="ECO:0000313" key="9">
    <source>
        <dbReference type="Ensembl" id="ENSAOCP00000027948.2"/>
    </source>
</evidence>
<accession>A0A3Q1CQ97</accession>
<feature type="region of interest" description="Disordered" evidence="7">
    <location>
        <begin position="1"/>
        <end position="34"/>
    </location>
</feature>
<keyword evidence="4" id="KW-0832">Ubl conjugation</keyword>
<feature type="domain" description="PP1-binding" evidence="8">
    <location>
        <begin position="271"/>
        <end position="321"/>
    </location>
</feature>
<feature type="region of interest" description="Disordered" evidence="7">
    <location>
        <begin position="140"/>
        <end position="368"/>
    </location>
</feature>
<evidence type="ECO:0000256" key="2">
    <source>
        <dbReference type="ARBA" id="ARBA00022499"/>
    </source>
</evidence>
<feature type="compositionally biased region" description="Basic residues" evidence="7">
    <location>
        <begin position="723"/>
        <end position="735"/>
    </location>
</feature>
<reference evidence="9" key="3">
    <citation type="submission" date="2025-09" db="UniProtKB">
        <authorList>
            <consortium name="Ensembl"/>
        </authorList>
    </citation>
    <scope>IDENTIFICATION</scope>
</reference>
<keyword evidence="3" id="KW-0597">Phosphoprotein</keyword>
<dbReference type="Ensembl" id="ENSAOCT00000020570.2">
    <property type="protein sequence ID" value="ENSAOCP00000027948.2"/>
    <property type="gene ID" value="ENSAOCG00000017256.2"/>
</dbReference>
<evidence type="ECO:0000256" key="3">
    <source>
        <dbReference type="ARBA" id="ARBA00022553"/>
    </source>
</evidence>
<reference evidence="9" key="2">
    <citation type="submission" date="2025-08" db="UniProtKB">
        <authorList>
            <consortium name="Ensembl"/>
        </authorList>
    </citation>
    <scope>IDENTIFICATION</scope>
</reference>
<dbReference type="GO" id="GO:0051983">
    <property type="term" value="P:regulation of chromosome segregation"/>
    <property type="evidence" value="ECO:0007669"/>
    <property type="project" value="TreeGrafter"/>
</dbReference>
<dbReference type="PANTHER" id="PTHR21603:SF16">
    <property type="entry name" value="CELL DIVISION CYCLE-ASSOCIATED PROTEIN 2"/>
    <property type="match status" value="1"/>
</dbReference>
<keyword evidence="10" id="KW-1185">Reference proteome</keyword>
<evidence type="ECO:0000256" key="5">
    <source>
        <dbReference type="ARBA" id="ARBA00023242"/>
    </source>
</evidence>
<dbReference type="Proteomes" id="UP001501940">
    <property type="component" value="Chromosome 6"/>
</dbReference>
<organism evidence="9 10">
    <name type="scientific">Amphiprion ocellaris</name>
    <name type="common">Clown anemonefish</name>
    <dbReference type="NCBI Taxonomy" id="80972"/>
    <lineage>
        <taxon>Eukaryota</taxon>
        <taxon>Metazoa</taxon>
        <taxon>Chordata</taxon>
        <taxon>Craniata</taxon>
        <taxon>Vertebrata</taxon>
        <taxon>Euteleostomi</taxon>
        <taxon>Actinopterygii</taxon>
        <taxon>Neopterygii</taxon>
        <taxon>Teleostei</taxon>
        <taxon>Neoteleostei</taxon>
        <taxon>Acanthomorphata</taxon>
        <taxon>Ovalentaria</taxon>
        <taxon>Pomacentridae</taxon>
        <taxon>Amphiprion</taxon>
    </lineage>
</organism>
<feature type="region of interest" description="Disordered" evidence="7">
    <location>
        <begin position="549"/>
        <end position="597"/>
    </location>
</feature>
<dbReference type="AlphaFoldDB" id="A0A3Q1CQ97"/>
<dbReference type="GeneTree" id="ENSGT00940000167358"/>
<dbReference type="InterPro" id="IPR029334">
    <property type="entry name" value="PP1-bd"/>
</dbReference>
<keyword evidence="5" id="KW-0539">Nucleus</keyword>
<evidence type="ECO:0000313" key="10">
    <source>
        <dbReference type="Proteomes" id="UP001501940"/>
    </source>
</evidence>
<evidence type="ECO:0000259" key="8">
    <source>
        <dbReference type="Pfam" id="PF15276"/>
    </source>
</evidence>
<feature type="compositionally biased region" description="Polar residues" evidence="7">
    <location>
        <begin position="577"/>
        <end position="589"/>
    </location>
</feature>
<dbReference type="OMA" id="DSHRSEM"/>
<evidence type="ECO:0000256" key="6">
    <source>
        <dbReference type="ARBA" id="ARBA00023306"/>
    </source>
</evidence>
<keyword evidence="6" id="KW-0131">Cell cycle</keyword>
<feature type="compositionally biased region" description="Polar residues" evidence="7">
    <location>
        <begin position="627"/>
        <end position="654"/>
    </location>
</feature>
<keyword evidence="2" id="KW-1017">Isopeptide bond</keyword>
<proteinExistence type="predicted"/>
<name>A0A3Q1CQ97_AMPOC</name>
<feature type="region of interest" description="Disordered" evidence="7">
    <location>
        <begin position="402"/>
        <end position="528"/>
    </location>
</feature>
<evidence type="ECO:0000256" key="7">
    <source>
        <dbReference type="SAM" id="MobiDB-lite"/>
    </source>
</evidence>
<comment type="subcellular location">
    <subcellularLocation>
        <location evidence="1">Nucleus</location>
    </subcellularLocation>
</comment>
<dbReference type="Pfam" id="PF15276">
    <property type="entry name" value="PP1_bind"/>
    <property type="match status" value="1"/>
</dbReference>
<reference evidence="9 10" key="1">
    <citation type="submission" date="2022-01" db="EMBL/GenBank/DDBJ databases">
        <title>A chromosome-scale genome assembly of the false clownfish, Amphiprion ocellaris.</title>
        <authorList>
            <person name="Ryu T."/>
        </authorList>
    </citation>
    <scope>NUCLEOTIDE SEQUENCE [LARGE SCALE GENOMIC DNA]</scope>
</reference>
<evidence type="ECO:0000256" key="4">
    <source>
        <dbReference type="ARBA" id="ARBA00022843"/>
    </source>
</evidence>
<feature type="region of interest" description="Disordered" evidence="7">
    <location>
        <begin position="54"/>
        <end position="88"/>
    </location>
</feature>
<dbReference type="STRING" id="80972.ENSAOCP00000027948"/>
<feature type="compositionally biased region" description="Polar residues" evidence="7">
    <location>
        <begin position="674"/>
        <end position="690"/>
    </location>
</feature>
<feature type="compositionally biased region" description="Basic and acidic residues" evidence="7">
    <location>
        <begin position="655"/>
        <end position="673"/>
    </location>
</feature>
<protein>
    <recommendedName>
        <fullName evidence="8">PP1-binding domain-containing protein</fullName>
    </recommendedName>
</protein>
<feature type="region of interest" description="Disordered" evidence="7">
    <location>
        <begin position="615"/>
        <end position="784"/>
    </location>
</feature>